<accession>A0A2P2P834</accession>
<dbReference type="AlphaFoldDB" id="A0A2P2P834"/>
<reference evidence="1" key="1">
    <citation type="submission" date="2018-02" db="EMBL/GenBank/DDBJ databases">
        <title>Rhizophora mucronata_Transcriptome.</title>
        <authorList>
            <person name="Meera S.P."/>
            <person name="Sreeshan A."/>
            <person name="Augustine A."/>
        </authorList>
    </citation>
    <scope>NUCLEOTIDE SEQUENCE</scope>
    <source>
        <tissue evidence="1">Leaf</tissue>
    </source>
</reference>
<name>A0A2P2P834_RHIMU</name>
<organism evidence="1">
    <name type="scientific">Rhizophora mucronata</name>
    <name type="common">Asiatic mangrove</name>
    <dbReference type="NCBI Taxonomy" id="61149"/>
    <lineage>
        <taxon>Eukaryota</taxon>
        <taxon>Viridiplantae</taxon>
        <taxon>Streptophyta</taxon>
        <taxon>Embryophyta</taxon>
        <taxon>Tracheophyta</taxon>
        <taxon>Spermatophyta</taxon>
        <taxon>Magnoliopsida</taxon>
        <taxon>eudicotyledons</taxon>
        <taxon>Gunneridae</taxon>
        <taxon>Pentapetalae</taxon>
        <taxon>rosids</taxon>
        <taxon>fabids</taxon>
        <taxon>Malpighiales</taxon>
        <taxon>Rhizophoraceae</taxon>
        <taxon>Rhizophora</taxon>
    </lineage>
</organism>
<proteinExistence type="predicted"/>
<sequence length="24" mass="2690">MNLKVIKILSPKSSLKETSRGSSW</sequence>
<evidence type="ECO:0000313" key="1">
    <source>
        <dbReference type="EMBL" id="MBX50781.1"/>
    </source>
</evidence>
<dbReference type="EMBL" id="GGEC01070297">
    <property type="protein sequence ID" value="MBX50781.1"/>
    <property type="molecule type" value="Transcribed_RNA"/>
</dbReference>
<protein>
    <submittedName>
        <fullName evidence="1">Uncharacterized protein</fullName>
    </submittedName>
</protein>